<dbReference type="SUPFAM" id="SSF48452">
    <property type="entry name" value="TPR-like"/>
    <property type="match status" value="1"/>
</dbReference>
<reference evidence="1 2" key="1">
    <citation type="submission" date="2016-04" db="EMBL/GenBank/DDBJ databases">
        <title>A degradative enzymes factory behind the ericoid mycorrhizal symbiosis.</title>
        <authorList>
            <consortium name="DOE Joint Genome Institute"/>
            <person name="Martino E."/>
            <person name="Morin E."/>
            <person name="Grelet G."/>
            <person name="Kuo A."/>
            <person name="Kohler A."/>
            <person name="Daghino S."/>
            <person name="Barry K."/>
            <person name="Choi C."/>
            <person name="Cichocki N."/>
            <person name="Clum A."/>
            <person name="Copeland A."/>
            <person name="Hainaut M."/>
            <person name="Haridas S."/>
            <person name="Labutti K."/>
            <person name="Lindquist E."/>
            <person name="Lipzen A."/>
            <person name="Khouja H.-R."/>
            <person name="Murat C."/>
            <person name="Ohm R."/>
            <person name="Olson A."/>
            <person name="Spatafora J."/>
            <person name="Veneault-Fourrey C."/>
            <person name="Henrissat B."/>
            <person name="Grigoriev I."/>
            <person name="Martin F."/>
            <person name="Perotto S."/>
        </authorList>
    </citation>
    <scope>NUCLEOTIDE SEQUENCE [LARGE SCALE GENOMIC DNA]</scope>
    <source>
        <strain evidence="1 2">F</strain>
    </source>
</reference>
<organism evidence="1 2">
    <name type="scientific">Hyaloscypha variabilis (strain UAMH 11265 / GT02V1 / F)</name>
    <name type="common">Meliniomyces variabilis</name>
    <dbReference type="NCBI Taxonomy" id="1149755"/>
    <lineage>
        <taxon>Eukaryota</taxon>
        <taxon>Fungi</taxon>
        <taxon>Dikarya</taxon>
        <taxon>Ascomycota</taxon>
        <taxon>Pezizomycotina</taxon>
        <taxon>Leotiomycetes</taxon>
        <taxon>Helotiales</taxon>
        <taxon>Hyaloscyphaceae</taxon>
        <taxon>Hyaloscypha</taxon>
        <taxon>Hyaloscypha variabilis</taxon>
    </lineage>
</organism>
<accession>A0A2J6S1H2</accession>
<sequence>MPLNFQFAFLGCGHNYFARVIRIGDNGIPQQGECITEMYGLPTALASNFDRTSYSKIFVFNLRGHDFLSHTGQWTGSNGKGGYLPTSPTSISELALLKPLRDKNEANGYDGSEMIISFGPHSSSFFADVTAESLKRYNWRNLPIGLEDEIQKNLDAKGYGNIYQVMMNGEKIDSKDFKVEGGWVILFGRGESFAFGGKLPPRLEGILRQAKEDQAAKRGALFGPKIDNSIHRIYLNHQNPDDYVLLFNDGRCYASLHEGFREKLKRVDTTWAAGNGIVGKFYFTSSCEWPESTRKQHNAEYYARRGMFHLSKGNTDLALKYLREASDESKRDPEIQKQFAMAIIAKRQEGPPDEILDDMIKYREMQASKGRPRPREVQDENTLFRDEYMWILDQNYPLRNLKQISTK</sequence>
<keyword evidence="2" id="KW-1185">Reference proteome</keyword>
<dbReference type="InterPro" id="IPR011990">
    <property type="entry name" value="TPR-like_helical_dom_sf"/>
</dbReference>
<dbReference type="AlphaFoldDB" id="A0A2J6S1H2"/>
<protein>
    <submittedName>
        <fullName evidence="1">Uncharacterized protein</fullName>
    </submittedName>
</protein>
<evidence type="ECO:0000313" key="2">
    <source>
        <dbReference type="Proteomes" id="UP000235786"/>
    </source>
</evidence>
<dbReference type="OrthoDB" id="3557967at2759"/>
<dbReference type="Proteomes" id="UP000235786">
    <property type="component" value="Unassembled WGS sequence"/>
</dbReference>
<evidence type="ECO:0000313" key="1">
    <source>
        <dbReference type="EMBL" id="PMD44602.1"/>
    </source>
</evidence>
<proteinExistence type="predicted"/>
<gene>
    <name evidence="1" type="ORF">L207DRAFT_525915</name>
</gene>
<dbReference type="EMBL" id="KZ613941">
    <property type="protein sequence ID" value="PMD44602.1"/>
    <property type="molecule type" value="Genomic_DNA"/>
</dbReference>
<name>A0A2J6S1H2_HYAVF</name>